<evidence type="ECO:0000256" key="7">
    <source>
        <dbReference type="PROSITE-ProRule" id="PRU00339"/>
    </source>
</evidence>
<evidence type="ECO:0000256" key="1">
    <source>
        <dbReference type="ARBA" id="ARBA00010886"/>
    </source>
</evidence>
<organism evidence="11 12">
    <name type="scientific">[Ruminococcus] torques ATCC 27756</name>
    <dbReference type="NCBI Taxonomy" id="411460"/>
    <lineage>
        <taxon>Bacteria</taxon>
        <taxon>Bacillati</taxon>
        <taxon>Bacillota</taxon>
        <taxon>Clostridia</taxon>
        <taxon>Lachnospirales</taxon>
        <taxon>Lachnospiraceae</taxon>
        <taxon>Mediterraneibacter</taxon>
    </lineage>
</organism>
<dbReference type="Proteomes" id="UP000003577">
    <property type="component" value="Unassembled WGS sequence"/>
</dbReference>
<dbReference type="InterPro" id="IPR000719">
    <property type="entry name" value="Prot_kinase_dom"/>
</dbReference>
<keyword evidence="6 8" id="KW-0067">ATP-binding</keyword>
<dbReference type="PANTHER" id="PTHR43671:SF13">
    <property type="entry name" value="SERINE_THREONINE-PROTEIN KINASE NEK2"/>
    <property type="match status" value="1"/>
</dbReference>
<keyword evidence="3" id="KW-0808">Transferase</keyword>
<dbReference type="InterPro" id="IPR011990">
    <property type="entry name" value="TPR-like_helical_dom_sf"/>
</dbReference>
<evidence type="ECO:0000256" key="2">
    <source>
        <dbReference type="ARBA" id="ARBA00012513"/>
    </source>
</evidence>
<evidence type="ECO:0000313" key="12">
    <source>
        <dbReference type="Proteomes" id="UP000003577"/>
    </source>
</evidence>
<dbReference type="SUPFAM" id="SSF48452">
    <property type="entry name" value="TPR-like"/>
    <property type="match status" value="1"/>
</dbReference>
<dbReference type="GO" id="GO:0004674">
    <property type="term" value="F:protein serine/threonine kinase activity"/>
    <property type="evidence" value="ECO:0007669"/>
    <property type="project" value="UniProtKB-EC"/>
</dbReference>
<evidence type="ECO:0000313" key="11">
    <source>
        <dbReference type="EMBL" id="EDK23581.1"/>
    </source>
</evidence>
<dbReference type="InterPro" id="IPR011009">
    <property type="entry name" value="Kinase-like_dom_sf"/>
</dbReference>
<evidence type="ECO:0000256" key="8">
    <source>
        <dbReference type="PROSITE-ProRule" id="PRU10141"/>
    </source>
</evidence>
<dbReference type="SUPFAM" id="SSF56112">
    <property type="entry name" value="Protein kinase-like (PK-like)"/>
    <property type="match status" value="1"/>
</dbReference>
<keyword evidence="4 8" id="KW-0547">Nucleotide-binding</keyword>
<evidence type="ECO:0000256" key="3">
    <source>
        <dbReference type="ARBA" id="ARBA00022679"/>
    </source>
</evidence>
<dbReference type="PaxDb" id="411460-RUMTOR_02262"/>
<dbReference type="InterPro" id="IPR019734">
    <property type="entry name" value="TPR_rpt"/>
</dbReference>
<keyword evidence="5 11" id="KW-0418">Kinase</keyword>
<sequence length="637" mass="73194">MRKEVMLQSGDIISGMYQVIREIGTGGMGVIYIGYHLHLQKQIVIKKIKETCVDRVNVRGEADILKQLRHTYLPQVYDFLEVGNDVYTVMDYIPGENLQYYIDHNYTFPEETILLWMRELCEVLDYLHTRKPRILHSDIKPANIMVTPEGDICLIDFNISLDGSVTQEVQGLSRRYASPEQFRCAMDKMYGRKSSETLDERMDIYSLGAVFYRMMSGYLPDAQNGVPYALSQIDIPYADGLKRIVDKAMDRDVSRRFRTAKQMEEALSHMEKYDPKYRRLTNLQILTATAWGFCILAGIFLIASGVRQRGKELWQQEYQEFYAVVGSGDSENIIREGTELLNNSSLQGYMKRNKEQKAEVLHAVGDGYFYSEQYDTAGKYYEEALSCDSRNSLYVRDYMTAMARNGSPVDVWTIQSEYPEAAIDEAATVFVQAQSMYAKGDQKSAVSLCEEALGKSMDAELNAQIYLLEAELYLEQGDINSAADAAAQAVKLDESSNVLRKAAVTAYQAGNEERIGTVKNQWYRQALAYYEMLCQKNDPSYEDRLGRALLLRVLGKYRDSTDVLEEMKIDYPKDYKVQMWICYNYLDEASEEGTYSNVSGDLKFTYHSCRNLYENRADRSEEDPDMEMLEETMKELE</sequence>
<protein>
    <recommendedName>
        <fullName evidence="2">non-specific serine/threonine protein kinase</fullName>
        <ecNumber evidence="2">2.7.11.1</ecNumber>
    </recommendedName>
</protein>
<feature type="repeat" description="TPR" evidence="7">
    <location>
        <begin position="463"/>
        <end position="496"/>
    </location>
</feature>
<comment type="similarity">
    <text evidence="1">Belongs to the protein kinase superfamily. NEK Ser/Thr protein kinase family. NIMA subfamily.</text>
</comment>
<comment type="caution">
    <text evidence="11">The sequence shown here is derived from an EMBL/GenBank/DDBJ whole genome shotgun (WGS) entry which is preliminary data.</text>
</comment>
<feature type="domain" description="Protein kinase" evidence="10">
    <location>
        <begin position="17"/>
        <end position="277"/>
    </location>
</feature>
<dbReference type="Pfam" id="PF00069">
    <property type="entry name" value="Pkinase"/>
    <property type="match status" value="1"/>
</dbReference>
<dbReference type="EMBL" id="AAVP02000013">
    <property type="protein sequence ID" value="EDK23581.1"/>
    <property type="molecule type" value="Genomic_DNA"/>
</dbReference>
<dbReference type="PROSITE" id="PS50005">
    <property type="entry name" value="TPR"/>
    <property type="match status" value="2"/>
</dbReference>
<accession>A5KPS7</accession>
<feature type="repeat" description="TPR" evidence="7">
    <location>
        <begin position="358"/>
        <end position="391"/>
    </location>
</feature>
<dbReference type="SMART" id="SM00028">
    <property type="entry name" value="TPR"/>
    <property type="match status" value="2"/>
</dbReference>
<keyword evidence="9" id="KW-0812">Transmembrane</keyword>
<evidence type="ECO:0000259" key="10">
    <source>
        <dbReference type="PROSITE" id="PS50011"/>
    </source>
</evidence>
<dbReference type="PANTHER" id="PTHR43671">
    <property type="entry name" value="SERINE/THREONINE-PROTEIN KINASE NEK"/>
    <property type="match status" value="1"/>
</dbReference>
<name>A5KPS7_9FIRM</name>
<proteinExistence type="inferred from homology"/>
<dbReference type="AlphaFoldDB" id="A5KPS7"/>
<keyword evidence="7" id="KW-0802">TPR repeat</keyword>
<dbReference type="EC" id="2.7.11.1" evidence="2"/>
<dbReference type="PROSITE" id="PS00107">
    <property type="entry name" value="PROTEIN_KINASE_ATP"/>
    <property type="match status" value="1"/>
</dbReference>
<evidence type="ECO:0000256" key="5">
    <source>
        <dbReference type="ARBA" id="ARBA00022777"/>
    </source>
</evidence>
<evidence type="ECO:0000256" key="4">
    <source>
        <dbReference type="ARBA" id="ARBA00022741"/>
    </source>
</evidence>
<dbReference type="CDD" id="cd14014">
    <property type="entry name" value="STKc_PknB_like"/>
    <property type="match status" value="1"/>
</dbReference>
<dbReference type="SMART" id="SM00220">
    <property type="entry name" value="S_TKc"/>
    <property type="match status" value="1"/>
</dbReference>
<dbReference type="RefSeq" id="WP_004848258.1">
    <property type="nucleotide sequence ID" value="NZ_DS264382.1"/>
</dbReference>
<keyword evidence="9" id="KW-1133">Transmembrane helix</keyword>
<dbReference type="InterPro" id="IPR050660">
    <property type="entry name" value="NEK_Ser/Thr_kinase"/>
</dbReference>
<dbReference type="GO" id="GO:0005524">
    <property type="term" value="F:ATP binding"/>
    <property type="evidence" value="ECO:0007669"/>
    <property type="project" value="UniProtKB-UniRule"/>
</dbReference>
<dbReference type="PROSITE" id="PS00108">
    <property type="entry name" value="PROTEIN_KINASE_ST"/>
    <property type="match status" value="1"/>
</dbReference>
<reference evidence="11 12" key="1">
    <citation type="submission" date="2007-03" db="EMBL/GenBank/DDBJ databases">
        <authorList>
            <person name="Fulton L."/>
            <person name="Clifton S."/>
            <person name="Fulton B."/>
            <person name="Xu J."/>
            <person name="Minx P."/>
            <person name="Pepin K.H."/>
            <person name="Johnson M."/>
            <person name="Thiruvilangam P."/>
            <person name="Bhonagiri V."/>
            <person name="Nash W.E."/>
            <person name="Mardis E.R."/>
            <person name="Wilson R.K."/>
        </authorList>
    </citation>
    <scope>NUCLEOTIDE SEQUENCE [LARGE SCALE GENOMIC DNA]</scope>
    <source>
        <strain evidence="11 12">ATCC 27756</strain>
    </source>
</reference>
<feature type="binding site" evidence="8">
    <location>
        <position position="47"/>
    </location>
    <ligand>
        <name>ATP</name>
        <dbReference type="ChEBI" id="CHEBI:30616"/>
    </ligand>
</feature>
<gene>
    <name evidence="11" type="ORF">RUMTOR_02262</name>
</gene>
<keyword evidence="9" id="KW-0472">Membrane</keyword>
<dbReference type="InterPro" id="IPR017441">
    <property type="entry name" value="Protein_kinase_ATP_BS"/>
</dbReference>
<evidence type="ECO:0000256" key="6">
    <source>
        <dbReference type="ARBA" id="ARBA00022840"/>
    </source>
</evidence>
<dbReference type="Gene3D" id="1.10.510.10">
    <property type="entry name" value="Transferase(Phosphotransferase) domain 1"/>
    <property type="match status" value="1"/>
</dbReference>
<dbReference type="Gene3D" id="1.25.40.10">
    <property type="entry name" value="Tetratricopeptide repeat domain"/>
    <property type="match status" value="1"/>
</dbReference>
<dbReference type="HOGENOM" id="CLU_027333_0_0_9"/>
<feature type="transmembrane region" description="Helical" evidence="9">
    <location>
        <begin position="285"/>
        <end position="306"/>
    </location>
</feature>
<reference evidence="11 12" key="2">
    <citation type="submission" date="2007-04" db="EMBL/GenBank/DDBJ databases">
        <title>Draft genome sequence of Ruminococcus torques (ATCC 27756).</title>
        <authorList>
            <person name="Sudarsanam P."/>
            <person name="Ley R."/>
            <person name="Guruge J."/>
            <person name="Turnbaugh P.J."/>
            <person name="Mahowald M."/>
            <person name="Liep D."/>
            <person name="Gordon J."/>
        </authorList>
    </citation>
    <scope>NUCLEOTIDE SEQUENCE [LARGE SCALE GENOMIC DNA]</scope>
    <source>
        <strain evidence="11 12">ATCC 27756</strain>
    </source>
</reference>
<evidence type="ECO:0000256" key="9">
    <source>
        <dbReference type="SAM" id="Phobius"/>
    </source>
</evidence>
<dbReference type="InterPro" id="IPR008271">
    <property type="entry name" value="Ser/Thr_kinase_AS"/>
</dbReference>
<dbReference type="PROSITE" id="PS50011">
    <property type="entry name" value="PROTEIN_KINASE_DOM"/>
    <property type="match status" value="1"/>
</dbReference>